<evidence type="ECO:0000256" key="13">
    <source>
        <dbReference type="SAM" id="SignalP"/>
    </source>
</evidence>
<proteinExistence type="inferred from homology"/>
<evidence type="ECO:0000256" key="6">
    <source>
        <dbReference type="ARBA" id="ARBA00022989"/>
    </source>
</evidence>
<evidence type="ECO:0000256" key="9">
    <source>
        <dbReference type="ARBA" id="ARBA00023136"/>
    </source>
</evidence>
<keyword evidence="6" id="KW-1133">Transmembrane helix</keyword>
<dbReference type="Pfam" id="PF00858">
    <property type="entry name" value="ASC"/>
    <property type="match status" value="2"/>
</dbReference>
<evidence type="ECO:0000256" key="12">
    <source>
        <dbReference type="RuleBase" id="RU000679"/>
    </source>
</evidence>
<dbReference type="GO" id="GO:0005272">
    <property type="term" value="F:sodium channel activity"/>
    <property type="evidence" value="ECO:0007669"/>
    <property type="project" value="UniProtKB-KW"/>
</dbReference>
<name>A0A7R9A9L9_9CRUS</name>
<dbReference type="OrthoDB" id="6419728at2759"/>
<evidence type="ECO:0000256" key="1">
    <source>
        <dbReference type="ARBA" id="ARBA00004141"/>
    </source>
</evidence>
<sequence>MRDAMKAIFIAVCAALAIQQVRLLVNEYESFPTNTLYKIENVNTVPPPAFTICPRPSLKASEDRMTGGKIDQLEEFAKVTVPLTDLVRLIPTNSKPANPPNGSFTGQETIIPLENDKGYWSERIFYDLEDVTGYYKCFTLYLKEELPVAKKNCEAQVFSFDFASILQYDFAECIENCFWEKIQSDPDLPCLSPGLLPEGTNHTKPECENLNMEVSYILEKEKVSILDLLSNIGGIVGVCLGVSLITIFDVIDQGCYIIRWMWHRRRNEITCKECH</sequence>
<dbReference type="GO" id="GO:0016020">
    <property type="term" value="C:membrane"/>
    <property type="evidence" value="ECO:0007669"/>
    <property type="project" value="UniProtKB-SubCell"/>
</dbReference>
<dbReference type="EMBL" id="CAJPEV010002633">
    <property type="protein sequence ID" value="CAG0897559.1"/>
    <property type="molecule type" value="Genomic_DNA"/>
</dbReference>
<keyword evidence="8 12" id="KW-0406">Ion transport</keyword>
<comment type="similarity">
    <text evidence="2 12">Belongs to the amiloride-sensitive sodium channel (TC 1.A.6) family.</text>
</comment>
<keyword evidence="7" id="KW-0915">Sodium</keyword>
<evidence type="ECO:0000256" key="4">
    <source>
        <dbReference type="ARBA" id="ARBA00022461"/>
    </source>
</evidence>
<keyword evidence="3 12" id="KW-0813">Transport</keyword>
<keyword evidence="9" id="KW-0472">Membrane</keyword>
<keyword evidence="4 12" id="KW-0894">Sodium channel</keyword>
<dbReference type="InterPro" id="IPR001873">
    <property type="entry name" value="ENaC"/>
</dbReference>
<feature type="signal peptide" evidence="13">
    <location>
        <begin position="1"/>
        <end position="23"/>
    </location>
</feature>
<keyword evidence="10 12" id="KW-0739">Sodium transport</keyword>
<keyword evidence="15" id="KW-1185">Reference proteome</keyword>
<comment type="subcellular location">
    <subcellularLocation>
        <location evidence="1">Membrane</location>
        <topology evidence="1">Multi-pass membrane protein</topology>
    </subcellularLocation>
</comment>
<keyword evidence="13" id="KW-0732">Signal</keyword>
<evidence type="ECO:0000313" key="15">
    <source>
        <dbReference type="Proteomes" id="UP000677054"/>
    </source>
</evidence>
<evidence type="ECO:0000256" key="3">
    <source>
        <dbReference type="ARBA" id="ARBA00022448"/>
    </source>
</evidence>
<dbReference type="AlphaFoldDB" id="A0A7R9A9L9"/>
<organism evidence="14">
    <name type="scientific">Darwinula stevensoni</name>
    <dbReference type="NCBI Taxonomy" id="69355"/>
    <lineage>
        <taxon>Eukaryota</taxon>
        <taxon>Metazoa</taxon>
        <taxon>Ecdysozoa</taxon>
        <taxon>Arthropoda</taxon>
        <taxon>Crustacea</taxon>
        <taxon>Oligostraca</taxon>
        <taxon>Ostracoda</taxon>
        <taxon>Podocopa</taxon>
        <taxon>Podocopida</taxon>
        <taxon>Darwinulocopina</taxon>
        <taxon>Darwinuloidea</taxon>
        <taxon>Darwinulidae</taxon>
        <taxon>Darwinula</taxon>
    </lineage>
</organism>
<accession>A0A7R9A9L9</accession>
<evidence type="ECO:0000256" key="10">
    <source>
        <dbReference type="ARBA" id="ARBA00023201"/>
    </source>
</evidence>
<evidence type="ECO:0000256" key="11">
    <source>
        <dbReference type="ARBA" id="ARBA00023303"/>
    </source>
</evidence>
<protein>
    <submittedName>
        <fullName evidence="14">Uncharacterized protein</fullName>
    </submittedName>
</protein>
<evidence type="ECO:0000313" key="14">
    <source>
        <dbReference type="EMBL" id="CAD7250054.1"/>
    </source>
</evidence>
<keyword evidence="11 12" id="KW-0407">Ion channel</keyword>
<dbReference type="EMBL" id="LR902150">
    <property type="protein sequence ID" value="CAD7250054.1"/>
    <property type="molecule type" value="Genomic_DNA"/>
</dbReference>
<evidence type="ECO:0000256" key="2">
    <source>
        <dbReference type="ARBA" id="ARBA00007193"/>
    </source>
</evidence>
<gene>
    <name evidence="14" type="ORF">DSTB1V02_LOCUS9838</name>
</gene>
<keyword evidence="5 12" id="KW-0812">Transmembrane</keyword>
<feature type="chain" id="PRO_5036209735" evidence="13">
    <location>
        <begin position="24"/>
        <end position="275"/>
    </location>
</feature>
<evidence type="ECO:0000256" key="7">
    <source>
        <dbReference type="ARBA" id="ARBA00023053"/>
    </source>
</evidence>
<evidence type="ECO:0000256" key="8">
    <source>
        <dbReference type="ARBA" id="ARBA00023065"/>
    </source>
</evidence>
<evidence type="ECO:0000256" key="5">
    <source>
        <dbReference type="ARBA" id="ARBA00022692"/>
    </source>
</evidence>
<dbReference type="Proteomes" id="UP000677054">
    <property type="component" value="Unassembled WGS sequence"/>
</dbReference>
<reference evidence="14" key="1">
    <citation type="submission" date="2020-11" db="EMBL/GenBank/DDBJ databases">
        <authorList>
            <person name="Tran Van P."/>
        </authorList>
    </citation>
    <scope>NUCLEOTIDE SEQUENCE</scope>
</reference>
<dbReference type="Gene3D" id="1.10.287.770">
    <property type="entry name" value="YojJ-like"/>
    <property type="match status" value="1"/>
</dbReference>